<dbReference type="EMBL" id="GBRH01245426">
    <property type="protein sequence ID" value="JAD52469.1"/>
    <property type="molecule type" value="Transcribed_RNA"/>
</dbReference>
<feature type="transmembrane region" description="Helical" evidence="1">
    <location>
        <begin position="12"/>
        <end position="36"/>
    </location>
</feature>
<evidence type="ECO:0000256" key="1">
    <source>
        <dbReference type="SAM" id="Phobius"/>
    </source>
</evidence>
<protein>
    <submittedName>
        <fullName evidence="2">Uncharacterized protein</fullName>
    </submittedName>
</protein>
<reference evidence="2" key="1">
    <citation type="submission" date="2014-09" db="EMBL/GenBank/DDBJ databases">
        <authorList>
            <person name="Magalhaes I.L.F."/>
            <person name="Oliveira U."/>
            <person name="Santos F.R."/>
            <person name="Vidigal T.H.D.A."/>
            <person name="Brescovit A.D."/>
            <person name="Santos A.J."/>
        </authorList>
    </citation>
    <scope>NUCLEOTIDE SEQUENCE</scope>
    <source>
        <tissue evidence="2">Shoot tissue taken approximately 20 cm above the soil surface</tissue>
    </source>
</reference>
<keyword evidence="1" id="KW-1133">Transmembrane helix</keyword>
<feature type="transmembrane region" description="Helical" evidence="1">
    <location>
        <begin position="48"/>
        <end position="70"/>
    </location>
</feature>
<dbReference type="AlphaFoldDB" id="A0A0A9AL90"/>
<reference evidence="2" key="2">
    <citation type="journal article" date="2015" name="Data Brief">
        <title>Shoot transcriptome of the giant reed, Arundo donax.</title>
        <authorList>
            <person name="Barrero R.A."/>
            <person name="Guerrero F.D."/>
            <person name="Moolhuijzen P."/>
            <person name="Goolsby J.A."/>
            <person name="Tidwell J."/>
            <person name="Bellgard S.E."/>
            <person name="Bellgard M.I."/>
        </authorList>
    </citation>
    <scope>NUCLEOTIDE SEQUENCE</scope>
    <source>
        <tissue evidence="2">Shoot tissue taken approximately 20 cm above the soil surface</tissue>
    </source>
</reference>
<keyword evidence="1" id="KW-0472">Membrane</keyword>
<proteinExistence type="predicted"/>
<name>A0A0A9AL90_ARUDO</name>
<organism evidence="2">
    <name type="scientific">Arundo donax</name>
    <name type="common">Giant reed</name>
    <name type="synonym">Donax arundinaceus</name>
    <dbReference type="NCBI Taxonomy" id="35708"/>
    <lineage>
        <taxon>Eukaryota</taxon>
        <taxon>Viridiplantae</taxon>
        <taxon>Streptophyta</taxon>
        <taxon>Embryophyta</taxon>
        <taxon>Tracheophyta</taxon>
        <taxon>Spermatophyta</taxon>
        <taxon>Magnoliopsida</taxon>
        <taxon>Liliopsida</taxon>
        <taxon>Poales</taxon>
        <taxon>Poaceae</taxon>
        <taxon>PACMAD clade</taxon>
        <taxon>Arundinoideae</taxon>
        <taxon>Arundineae</taxon>
        <taxon>Arundo</taxon>
    </lineage>
</organism>
<sequence length="77" mass="8773">MLSIRIFIDLSLLLPARLGLQIYASVSFIVVSYIYRTNLTVYTLEGTPPYKCLFCYLFSCDCIIEIVLLLPCRSMAP</sequence>
<keyword evidence="1" id="KW-0812">Transmembrane</keyword>
<evidence type="ECO:0000313" key="2">
    <source>
        <dbReference type="EMBL" id="JAD52469.1"/>
    </source>
</evidence>
<accession>A0A0A9AL90</accession>